<name>A0AA39ZVG8_9PEZI</name>
<evidence type="ECO:0000313" key="2">
    <source>
        <dbReference type="Proteomes" id="UP001172102"/>
    </source>
</evidence>
<reference evidence="1" key="1">
    <citation type="submission" date="2023-06" db="EMBL/GenBank/DDBJ databases">
        <title>Genome-scale phylogeny and comparative genomics of the fungal order Sordariales.</title>
        <authorList>
            <consortium name="Lawrence Berkeley National Laboratory"/>
            <person name="Hensen N."/>
            <person name="Bonometti L."/>
            <person name="Westerberg I."/>
            <person name="Brannstrom I.O."/>
            <person name="Guillou S."/>
            <person name="Cros-Aarteil S."/>
            <person name="Calhoun S."/>
            <person name="Haridas S."/>
            <person name="Kuo A."/>
            <person name="Mondo S."/>
            <person name="Pangilinan J."/>
            <person name="Riley R."/>
            <person name="Labutti K."/>
            <person name="Andreopoulos B."/>
            <person name="Lipzen A."/>
            <person name="Chen C."/>
            <person name="Yanf M."/>
            <person name="Daum C."/>
            <person name="Ng V."/>
            <person name="Clum A."/>
            <person name="Steindorff A."/>
            <person name="Ohm R."/>
            <person name="Martin F."/>
            <person name="Silar P."/>
            <person name="Natvig D."/>
            <person name="Lalanne C."/>
            <person name="Gautier V."/>
            <person name="Ament-Velasquez S.L."/>
            <person name="Kruys A."/>
            <person name="Hutchinson M.I."/>
            <person name="Powell A.J."/>
            <person name="Barry K."/>
            <person name="Miller A.N."/>
            <person name="Grigoriev I.V."/>
            <person name="Debuchy R."/>
            <person name="Gladieux P."/>
            <person name="Thoren M.H."/>
            <person name="Johannesson H."/>
        </authorList>
    </citation>
    <scope>NUCLEOTIDE SEQUENCE</scope>
    <source>
        <strain evidence="1">SMH4607-1</strain>
    </source>
</reference>
<evidence type="ECO:0000313" key="1">
    <source>
        <dbReference type="EMBL" id="KAK0704295.1"/>
    </source>
</evidence>
<sequence length="72" mass="8243">MIGKRHRIFVHKYIICTNAVLTPGILSNSGFHEAKLPALGGILFKRDLVKLVGENPYGSEWWRDEVAEHQRK</sequence>
<organism evidence="1 2">
    <name type="scientific">Lasiosphaeris hirsuta</name>
    <dbReference type="NCBI Taxonomy" id="260670"/>
    <lineage>
        <taxon>Eukaryota</taxon>
        <taxon>Fungi</taxon>
        <taxon>Dikarya</taxon>
        <taxon>Ascomycota</taxon>
        <taxon>Pezizomycotina</taxon>
        <taxon>Sordariomycetes</taxon>
        <taxon>Sordariomycetidae</taxon>
        <taxon>Sordariales</taxon>
        <taxon>Lasiosphaeriaceae</taxon>
        <taxon>Lasiosphaeris</taxon>
    </lineage>
</organism>
<dbReference type="EMBL" id="JAUKUA010000007">
    <property type="protein sequence ID" value="KAK0704295.1"/>
    <property type="molecule type" value="Genomic_DNA"/>
</dbReference>
<keyword evidence="2" id="KW-1185">Reference proteome</keyword>
<proteinExistence type="predicted"/>
<accession>A0AA39ZVG8</accession>
<comment type="caution">
    <text evidence="1">The sequence shown here is derived from an EMBL/GenBank/DDBJ whole genome shotgun (WGS) entry which is preliminary data.</text>
</comment>
<dbReference type="Proteomes" id="UP001172102">
    <property type="component" value="Unassembled WGS sequence"/>
</dbReference>
<dbReference type="AlphaFoldDB" id="A0AA39ZVG8"/>
<gene>
    <name evidence="1" type="ORF">B0H67DRAFT_648751</name>
</gene>
<protein>
    <submittedName>
        <fullName evidence="1">Uncharacterized protein</fullName>
    </submittedName>
</protein>